<dbReference type="InterPro" id="IPR019749">
    <property type="entry name" value="Band_41_domain"/>
</dbReference>
<dbReference type="CDD" id="cd14473">
    <property type="entry name" value="FERM_B-lobe"/>
    <property type="match status" value="1"/>
</dbReference>
<accession>A0A9D4E8U1</accession>
<name>A0A9D4E8U1_DREPO</name>
<dbReference type="Pfam" id="PF13857">
    <property type="entry name" value="Ank_5"/>
    <property type="match status" value="1"/>
</dbReference>
<feature type="domain" description="FERM" evidence="2">
    <location>
        <begin position="409"/>
        <end position="735"/>
    </location>
</feature>
<dbReference type="PROSITE" id="PS50297">
    <property type="entry name" value="ANK_REP_REGION"/>
    <property type="match status" value="2"/>
</dbReference>
<evidence type="ECO:0000259" key="2">
    <source>
        <dbReference type="PROSITE" id="PS50057"/>
    </source>
</evidence>
<dbReference type="Pfam" id="PF24522">
    <property type="entry name" value="KRIT1_FRMD8_FERM_C"/>
    <property type="match status" value="1"/>
</dbReference>
<evidence type="ECO:0000313" key="3">
    <source>
        <dbReference type="EMBL" id="KAH3774356.1"/>
    </source>
</evidence>
<dbReference type="EMBL" id="JAIWYP010000009">
    <property type="protein sequence ID" value="KAH3774356.1"/>
    <property type="molecule type" value="Genomic_DNA"/>
</dbReference>
<dbReference type="GO" id="GO:0005886">
    <property type="term" value="C:plasma membrane"/>
    <property type="evidence" value="ECO:0007669"/>
    <property type="project" value="TreeGrafter"/>
</dbReference>
<organism evidence="3 4">
    <name type="scientific">Dreissena polymorpha</name>
    <name type="common">Zebra mussel</name>
    <name type="synonym">Mytilus polymorpha</name>
    <dbReference type="NCBI Taxonomy" id="45954"/>
    <lineage>
        <taxon>Eukaryota</taxon>
        <taxon>Metazoa</taxon>
        <taxon>Spiralia</taxon>
        <taxon>Lophotrochozoa</taxon>
        <taxon>Mollusca</taxon>
        <taxon>Bivalvia</taxon>
        <taxon>Autobranchia</taxon>
        <taxon>Heteroconchia</taxon>
        <taxon>Euheterodonta</taxon>
        <taxon>Imparidentia</taxon>
        <taxon>Neoheterodontei</taxon>
        <taxon>Myida</taxon>
        <taxon>Dreissenoidea</taxon>
        <taxon>Dreissenidae</taxon>
        <taxon>Dreissena</taxon>
    </lineage>
</organism>
<dbReference type="InterPro" id="IPR032022">
    <property type="entry name" value="NUDIX"/>
</dbReference>
<dbReference type="AlphaFoldDB" id="A0A9D4E8U1"/>
<keyword evidence="4" id="KW-1185">Reference proteome</keyword>
<dbReference type="InterPro" id="IPR051594">
    <property type="entry name" value="KRIT1/FRMD8"/>
</dbReference>
<dbReference type="Gene3D" id="2.30.29.30">
    <property type="entry name" value="Pleckstrin-homology domain (PH domain)/Phosphotyrosine-binding domain (PTB)"/>
    <property type="match status" value="1"/>
</dbReference>
<dbReference type="InterPro" id="IPR035963">
    <property type="entry name" value="FERM_2"/>
</dbReference>
<dbReference type="InterPro" id="IPR011993">
    <property type="entry name" value="PH-like_dom_sf"/>
</dbReference>
<keyword evidence="1" id="KW-0040">ANK repeat</keyword>
<dbReference type="Gene3D" id="3.30.70.2240">
    <property type="entry name" value="KRIT, N-terminal Nudix domain, NPxY motif-rich region"/>
    <property type="match status" value="1"/>
</dbReference>
<dbReference type="Gene3D" id="3.10.20.90">
    <property type="entry name" value="Phosphatidylinositol 3-kinase Catalytic Subunit, Chain A, domain 1"/>
    <property type="match status" value="1"/>
</dbReference>
<dbReference type="PROSITE" id="PS50057">
    <property type="entry name" value="FERM_3"/>
    <property type="match status" value="1"/>
</dbReference>
<proteinExistence type="predicted"/>
<dbReference type="Pfam" id="PF13637">
    <property type="entry name" value="Ank_4"/>
    <property type="match status" value="1"/>
</dbReference>
<feature type="repeat" description="ANK" evidence="1">
    <location>
        <begin position="344"/>
        <end position="367"/>
    </location>
</feature>
<dbReference type="Gene3D" id="1.25.40.20">
    <property type="entry name" value="Ankyrin repeat-containing domain"/>
    <property type="match status" value="1"/>
</dbReference>
<sequence length="735" mass="83710">MEAILAVIRPKQNVQGHDYKAKLYDILLLDHKTVDRQGRPAKYLPTCTLMVEREPRDEILPQVCSMTGGDHVGIKPERALVIPWKDSHRSSLNGFTLFCIPVSHRDKLNASFADKSPLGIAFYPLDQLINTMHSSAPTLVPLTKTFVQHIEQWLKEKHSKQGALDYIFRSRAEFRVKMNVSNPVFLPYNMGLSNNQNKYLQNEYPEEIRSQTNEILAKMMAIEKCTKVAINPLFGSGLVGTGRRRHTYPPVDYPSGTLSRKSSLNSLIDPDRYSLEGRQNYPLHVFASKGDFQKVVDCVTQGQSPTQRDSYGWAPIHCAAYEGNHDIVKYLLLAGCSPNLVNADERTPLHLAANAGHLDVVNILLSHPHIDINVVDKRGQTALDTCNQKRQWEHIQVAKRIEMAMRKPKQIEVRVMDGTKKSLNLVDGANTTVHQLNQQMLREYDMPETPYADIFTIWICSESLELQLKPEHKPLEHMNSWKRKIVGNLTDGDPSTEEPHLKWRRNAKISLIVECEVTHRDAINLLFHEARYNYINAYYPCKEQDILQCASILLYLKYGGTADVSSAKSFLGKQSNLNKLVPMPNLNSRSNWTNKILHSYKEFVKSATGENSIRPQIQFLSICRKLTVYGSAFFTGNLQTSPKPKDSVKCLIAVNDVGIHIINYQTRQMLHTYKYSEISWQIPNEYGVLELTVVRPDTRSGNRHIPRNPLKLITKQAGMINPLMSKLSRMMAYNI</sequence>
<feature type="repeat" description="ANK" evidence="1">
    <location>
        <begin position="311"/>
        <end position="343"/>
    </location>
</feature>
<evidence type="ECO:0000256" key="1">
    <source>
        <dbReference type="PROSITE-ProRule" id="PRU00023"/>
    </source>
</evidence>
<reference evidence="3" key="2">
    <citation type="submission" date="2020-11" db="EMBL/GenBank/DDBJ databases">
        <authorList>
            <person name="McCartney M.A."/>
            <person name="Auch B."/>
            <person name="Kono T."/>
            <person name="Mallez S."/>
            <person name="Becker A."/>
            <person name="Gohl D.M."/>
            <person name="Silverstein K.A.T."/>
            <person name="Koren S."/>
            <person name="Bechman K.B."/>
            <person name="Herman A."/>
            <person name="Abrahante J.E."/>
            <person name="Garbe J."/>
        </authorList>
    </citation>
    <scope>NUCLEOTIDE SEQUENCE</scope>
    <source>
        <strain evidence="3">Duluth1</strain>
        <tissue evidence="3">Whole animal</tissue>
    </source>
</reference>
<dbReference type="SUPFAM" id="SSF48403">
    <property type="entry name" value="Ankyrin repeat"/>
    <property type="match status" value="1"/>
</dbReference>
<dbReference type="Pfam" id="PF00373">
    <property type="entry name" value="FERM_M"/>
    <property type="match status" value="1"/>
</dbReference>
<dbReference type="InterPro" id="IPR014352">
    <property type="entry name" value="FERM/acyl-CoA-bd_prot_sf"/>
</dbReference>
<protein>
    <recommendedName>
        <fullName evidence="2">FERM domain-containing protein</fullName>
    </recommendedName>
</protein>
<dbReference type="SMART" id="SM00295">
    <property type="entry name" value="B41"/>
    <property type="match status" value="1"/>
</dbReference>
<dbReference type="SMART" id="SM00248">
    <property type="entry name" value="ANK"/>
    <property type="match status" value="3"/>
</dbReference>
<dbReference type="InterPro" id="IPR002110">
    <property type="entry name" value="Ankyrin_rpt"/>
</dbReference>
<dbReference type="InterPro" id="IPR043058">
    <property type="entry name" value="NUDIX_sf"/>
</dbReference>
<dbReference type="GO" id="GO:0045454">
    <property type="term" value="P:cell redox homeostasis"/>
    <property type="evidence" value="ECO:0007669"/>
    <property type="project" value="TreeGrafter"/>
</dbReference>
<dbReference type="OrthoDB" id="194358at2759"/>
<comment type="caution">
    <text evidence="3">The sequence shown here is derived from an EMBL/GenBank/DDBJ whole genome shotgun (WGS) entry which is preliminary data.</text>
</comment>
<dbReference type="PANTHER" id="PTHR13283">
    <property type="entry name" value="KREV INTERACTION TRAPPED 1-RELATED"/>
    <property type="match status" value="1"/>
</dbReference>
<dbReference type="PANTHER" id="PTHR13283:SF11">
    <property type="entry name" value="KREV INTERACTION TRAPPED PROTEIN 1"/>
    <property type="match status" value="1"/>
</dbReference>
<dbReference type="InterPro" id="IPR057096">
    <property type="entry name" value="KRIT1_FRMD8_FERM_C"/>
</dbReference>
<dbReference type="InterPro" id="IPR019748">
    <property type="entry name" value="FERM_central"/>
</dbReference>
<gene>
    <name evidence="3" type="ORF">DPMN_175737</name>
</gene>
<dbReference type="Gene3D" id="1.20.80.10">
    <property type="match status" value="1"/>
</dbReference>
<dbReference type="PROSITE" id="PS50088">
    <property type="entry name" value="ANK_REPEAT"/>
    <property type="match status" value="2"/>
</dbReference>
<dbReference type="InterPro" id="IPR000299">
    <property type="entry name" value="FERM_domain"/>
</dbReference>
<dbReference type="GO" id="GO:2000114">
    <property type="term" value="P:regulation of establishment of cell polarity"/>
    <property type="evidence" value="ECO:0007669"/>
    <property type="project" value="TreeGrafter"/>
</dbReference>
<dbReference type="Proteomes" id="UP000828390">
    <property type="component" value="Unassembled WGS sequence"/>
</dbReference>
<evidence type="ECO:0000313" key="4">
    <source>
        <dbReference type="Proteomes" id="UP000828390"/>
    </source>
</evidence>
<dbReference type="InterPro" id="IPR036770">
    <property type="entry name" value="Ankyrin_rpt-contain_sf"/>
</dbReference>
<dbReference type="Pfam" id="PF16705">
    <property type="entry name" value="NUDIX_5"/>
    <property type="match status" value="1"/>
</dbReference>
<dbReference type="SUPFAM" id="SSF47031">
    <property type="entry name" value="Second domain of FERM"/>
    <property type="match status" value="1"/>
</dbReference>
<reference evidence="3" key="1">
    <citation type="journal article" date="2019" name="bioRxiv">
        <title>The Genome of the Zebra Mussel, Dreissena polymorpha: A Resource for Invasive Species Research.</title>
        <authorList>
            <person name="McCartney M.A."/>
            <person name="Auch B."/>
            <person name="Kono T."/>
            <person name="Mallez S."/>
            <person name="Zhang Y."/>
            <person name="Obille A."/>
            <person name="Becker A."/>
            <person name="Abrahante J.E."/>
            <person name="Garbe J."/>
            <person name="Badalamenti J.P."/>
            <person name="Herman A."/>
            <person name="Mangelson H."/>
            <person name="Liachko I."/>
            <person name="Sullivan S."/>
            <person name="Sone E.D."/>
            <person name="Koren S."/>
            <person name="Silverstein K.A.T."/>
            <person name="Beckman K.B."/>
            <person name="Gohl D.M."/>
        </authorList>
    </citation>
    <scope>NUCLEOTIDE SEQUENCE</scope>
    <source>
        <strain evidence="3">Duluth1</strain>
        <tissue evidence="3">Whole animal</tissue>
    </source>
</reference>